<reference evidence="2 3" key="1">
    <citation type="journal article" date="2015" name="Proc. Natl. Acad. Sci. U.S.A.">
        <title>The resurrection genome of Boea hygrometrica: A blueprint for survival of dehydration.</title>
        <authorList>
            <person name="Xiao L."/>
            <person name="Yang G."/>
            <person name="Zhang L."/>
            <person name="Yang X."/>
            <person name="Zhao S."/>
            <person name="Ji Z."/>
            <person name="Zhou Q."/>
            <person name="Hu M."/>
            <person name="Wang Y."/>
            <person name="Chen M."/>
            <person name="Xu Y."/>
            <person name="Jin H."/>
            <person name="Xiao X."/>
            <person name="Hu G."/>
            <person name="Bao F."/>
            <person name="Hu Y."/>
            <person name="Wan P."/>
            <person name="Li L."/>
            <person name="Deng X."/>
            <person name="Kuang T."/>
            <person name="Xiang C."/>
            <person name="Zhu J.K."/>
            <person name="Oliver M.J."/>
            <person name="He Y."/>
        </authorList>
    </citation>
    <scope>NUCLEOTIDE SEQUENCE [LARGE SCALE GENOMIC DNA]</scope>
    <source>
        <strain evidence="3">cv. XS01</strain>
    </source>
</reference>
<evidence type="ECO:0000313" key="2">
    <source>
        <dbReference type="EMBL" id="KZV35558.1"/>
    </source>
</evidence>
<evidence type="ECO:0000256" key="1">
    <source>
        <dbReference type="SAM" id="Phobius"/>
    </source>
</evidence>
<evidence type="ECO:0000313" key="3">
    <source>
        <dbReference type="Proteomes" id="UP000250235"/>
    </source>
</evidence>
<dbReference type="AlphaFoldDB" id="A0A2Z7BPM0"/>
<keyword evidence="1" id="KW-0812">Transmembrane</keyword>
<proteinExistence type="predicted"/>
<keyword evidence="3" id="KW-1185">Reference proteome</keyword>
<feature type="transmembrane region" description="Helical" evidence="1">
    <location>
        <begin position="20"/>
        <end position="42"/>
    </location>
</feature>
<dbReference type="EMBL" id="KV004551">
    <property type="protein sequence ID" value="KZV35558.1"/>
    <property type="molecule type" value="Genomic_DNA"/>
</dbReference>
<sequence>MWQSAQPSRSFPYQLSSMEAGRVSFAYGFFLICIYVGLLKLVHPLIATARIYSADLPAGPSTGISAKFFVLCQ</sequence>
<keyword evidence="1" id="KW-0472">Membrane</keyword>
<gene>
    <name evidence="2" type="ORF">F511_32418</name>
</gene>
<name>A0A2Z7BPM0_9LAMI</name>
<keyword evidence="1" id="KW-1133">Transmembrane helix</keyword>
<dbReference type="Proteomes" id="UP000250235">
    <property type="component" value="Unassembled WGS sequence"/>
</dbReference>
<protein>
    <submittedName>
        <fullName evidence="2">Uncharacterized protein</fullName>
    </submittedName>
</protein>
<organism evidence="2 3">
    <name type="scientific">Dorcoceras hygrometricum</name>
    <dbReference type="NCBI Taxonomy" id="472368"/>
    <lineage>
        <taxon>Eukaryota</taxon>
        <taxon>Viridiplantae</taxon>
        <taxon>Streptophyta</taxon>
        <taxon>Embryophyta</taxon>
        <taxon>Tracheophyta</taxon>
        <taxon>Spermatophyta</taxon>
        <taxon>Magnoliopsida</taxon>
        <taxon>eudicotyledons</taxon>
        <taxon>Gunneridae</taxon>
        <taxon>Pentapetalae</taxon>
        <taxon>asterids</taxon>
        <taxon>lamiids</taxon>
        <taxon>Lamiales</taxon>
        <taxon>Gesneriaceae</taxon>
        <taxon>Didymocarpoideae</taxon>
        <taxon>Trichosporeae</taxon>
        <taxon>Loxocarpinae</taxon>
        <taxon>Dorcoceras</taxon>
    </lineage>
</organism>
<accession>A0A2Z7BPM0</accession>